<dbReference type="AlphaFoldDB" id="A0A7S2XCG0"/>
<keyword evidence="2" id="KW-0472">Membrane</keyword>
<dbReference type="InterPro" id="IPR038350">
    <property type="entry name" value="Orai_sf"/>
</dbReference>
<feature type="transmembrane region" description="Helical" evidence="2">
    <location>
        <begin position="118"/>
        <end position="137"/>
    </location>
</feature>
<feature type="region of interest" description="Disordered" evidence="1">
    <location>
        <begin position="224"/>
        <end position="243"/>
    </location>
</feature>
<proteinExistence type="predicted"/>
<keyword evidence="2" id="KW-0812">Transmembrane</keyword>
<feature type="compositionally biased region" description="Low complexity" evidence="1">
    <location>
        <begin position="230"/>
        <end position="243"/>
    </location>
</feature>
<accession>A0A7S2XCG0</accession>
<sequence length="243" mass="26023">MAEAAAPALKNCVGEASGFFANLRIPAALIASAAMGQIWTDIKDPKDSPEGKKRAEKLRVLFTALMSLTVAVQLNVVFMTTATSVQLMGGGFNPMATDAISFLEREFPYPYMATRFEFLAGLLAFMSGIAIKAWTVFASLPALSRATTLLLLATLGRMVAFDYVQHLPGAWNLVKDFMIVTFTGARVTSPLSLLSTALFAGAFFNYVQALRAKHSEPNPYPYRLGGGADSGAASDAPRARPSL</sequence>
<reference evidence="3" key="1">
    <citation type="submission" date="2021-01" db="EMBL/GenBank/DDBJ databases">
        <authorList>
            <person name="Corre E."/>
            <person name="Pelletier E."/>
            <person name="Niang G."/>
            <person name="Scheremetjew M."/>
            <person name="Finn R."/>
            <person name="Kale V."/>
            <person name="Holt S."/>
            <person name="Cochrane G."/>
            <person name="Meng A."/>
            <person name="Brown T."/>
            <person name="Cohen L."/>
        </authorList>
    </citation>
    <scope>NUCLEOTIDE SEQUENCE</scope>
    <source>
        <strain evidence="3">CCMP622</strain>
    </source>
</reference>
<keyword evidence="2" id="KW-1133">Transmembrane helix</keyword>
<evidence type="ECO:0000313" key="3">
    <source>
        <dbReference type="EMBL" id="CAD9766980.1"/>
    </source>
</evidence>
<feature type="transmembrane region" description="Helical" evidence="2">
    <location>
        <begin position="187"/>
        <end position="207"/>
    </location>
</feature>
<organism evidence="3">
    <name type="scientific">Lotharella oceanica</name>
    <dbReference type="NCBI Taxonomy" id="641309"/>
    <lineage>
        <taxon>Eukaryota</taxon>
        <taxon>Sar</taxon>
        <taxon>Rhizaria</taxon>
        <taxon>Cercozoa</taxon>
        <taxon>Chlorarachniophyceae</taxon>
        <taxon>Lotharella</taxon>
    </lineage>
</organism>
<gene>
    <name evidence="3" type="ORF">LSP00402_LOCUS11458</name>
</gene>
<dbReference type="EMBL" id="HBHP01018424">
    <property type="protein sequence ID" value="CAD9766980.1"/>
    <property type="molecule type" value="Transcribed_RNA"/>
</dbReference>
<feature type="transmembrane region" description="Helical" evidence="2">
    <location>
        <begin position="60"/>
        <end position="78"/>
    </location>
</feature>
<dbReference type="Gene3D" id="1.20.140.140">
    <property type="entry name" value="Calcium release-activated calcium channel protein Orai"/>
    <property type="match status" value="1"/>
</dbReference>
<feature type="transmembrane region" description="Helical" evidence="2">
    <location>
        <begin position="149"/>
        <end position="167"/>
    </location>
</feature>
<evidence type="ECO:0000256" key="2">
    <source>
        <dbReference type="SAM" id="Phobius"/>
    </source>
</evidence>
<evidence type="ECO:0000256" key="1">
    <source>
        <dbReference type="SAM" id="MobiDB-lite"/>
    </source>
</evidence>
<protein>
    <submittedName>
        <fullName evidence="3">Uncharacterized protein</fullName>
    </submittedName>
</protein>
<name>A0A7S2XCG0_9EUKA</name>